<feature type="non-terminal residue" evidence="1">
    <location>
        <position position="1"/>
    </location>
</feature>
<accession>A0A0L0FER6</accession>
<dbReference type="GeneID" id="25912714"/>
<dbReference type="RefSeq" id="XP_014149164.1">
    <property type="nucleotide sequence ID" value="XM_014293689.1"/>
</dbReference>
<keyword evidence="2" id="KW-1185">Reference proteome</keyword>
<name>A0A0L0FER6_9EUKA</name>
<feature type="non-terminal residue" evidence="1">
    <location>
        <position position="98"/>
    </location>
</feature>
<gene>
    <name evidence="1" type="ORF">SARC_12210</name>
</gene>
<dbReference type="EMBL" id="KQ243739">
    <property type="protein sequence ID" value="KNC75262.1"/>
    <property type="molecule type" value="Genomic_DNA"/>
</dbReference>
<dbReference type="AlphaFoldDB" id="A0A0L0FER6"/>
<dbReference type="Proteomes" id="UP000054560">
    <property type="component" value="Unassembled WGS sequence"/>
</dbReference>
<evidence type="ECO:0000313" key="1">
    <source>
        <dbReference type="EMBL" id="KNC75262.1"/>
    </source>
</evidence>
<organism evidence="1 2">
    <name type="scientific">Sphaeroforma arctica JP610</name>
    <dbReference type="NCBI Taxonomy" id="667725"/>
    <lineage>
        <taxon>Eukaryota</taxon>
        <taxon>Ichthyosporea</taxon>
        <taxon>Ichthyophonida</taxon>
        <taxon>Sphaeroforma</taxon>
    </lineage>
</organism>
<sequence length="98" mass="10980">DGEEPPTHPNYHKDGKFIKNHRMMGDSHIKDNNNKVGSLAVVDKKEKKVKSRKNSAISVDVSRLFGVNLEMGAKVNNPHAVVPYPIFIEKALVYLQAK</sequence>
<protein>
    <submittedName>
        <fullName evidence="1">Uncharacterized protein</fullName>
    </submittedName>
</protein>
<evidence type="ECO:0000313" key="2">
    <source>
        <dbReference type="Proteomes" id="UP000054560"/>
    </source>
</evidence>
<proteinExistence type="predicted"/>
<reference evidence="1 2" key="1">
    <citation type="submission" date="2011-02" db="EMBL/GenBank/DDBJ databases">
        <title>The Genome Sequence of Sphaeroforma arctica JP610.</title>
        <authorList>
            <consortium name="The Broad Institute Genome Sequencing Platform"/>
            <person name="Russ C."/>
            <person name="Cuomo C."/>
            <person name="Young S.K."/>
            <person name="Zeng Q."/>
            <person name="Gargeya S."/>
            <person name="Alvarado L."/>
            <person name="Berlin A."/>
            <person name="Chapman S.B."/>
            <person name="Chen Z."/>
            <person name="Freedman E."/>
            <person name="Gellesch M."/>
            <person name="Goldberg J."/>
            <person name="Griggs A."/>
            <person name="Gujja S."/>
            <person name="Heilman E."/>
            <person name="Heiman D."/>
            <person name="Howarth C."/>
            <person name="Mehta T."/>
            <person name="Neiman D."/>
            <person name="Pearson M."/>
            <person name="Roberts A."/>
            <person name="Saif S."/>
            <person name="Shea T."/>
            <person name="Shenoy N."/>
            <person name="Sisk P."/>
            <person name="Stolte C."/>
            <person name="Sykes S."/>
            <person name="White J."/>
            <person name="Yandava C."/>
            <person name="Burger G."/>
            <person name="Gray M.W."/>
            <person name="Holland P.W.H."/>
            <person name="King N."/>
            <person name="Lang F.B.F."/>
            <person name="Roger A.J."/>
            <person name="Ruiz-Trillo I."/>
            <person name="Haas B."/>
            <person name="Nusbaum C."/>
            <person name="Birren B."/>
        </authorList>
    </citation>
    <scope>NUCLEOTIDE SEQUENCE [LARGE SCALE GENOMIC DNA]</scope>
    <source>
        <strain evidence="1 2">JP610</strain>
    </source>
</reference>